<evidence type="ECO:0000313" key="8">
    <source>
        <dbReference type="EMBL" id="PWN90447.1"/>
    </source>
</evidence>
<dbReference type="Gene3D" id="1.20.5.340">
    <property type="match status" value="1"/>
</dbReference>
<keyword evidence="4" id="KW-0472">Membrane</keyword>
<reference evidence="8 9" key="1">
    <citation type="journal article" date="2018" name="Mol. Biol. Evol.">
        <title>Broad Genomic Sampling Reveals a Smut Pathogenic Ancestry of the Fungal Clade Ustilaginomycotina.</title>
        <authorList>
            <person name="Kijpornyongpan T."/>
            <person name="Mondo S.J."/>
            <person name="Barry K."/>
            <person name="Sandor L."/>
            <person name="Lee J."/>
            <person name="Lipzen A."/>
            <person name="Pangilinan J."/>
            <person name="LaButti K."/>
            <person name="Hainaut M."/>
            <person name="Henrissat B."/>
            <person name="Grigoriev I.V."/>
            <person name="Spatafora J.W."/>
            <person name="Aime M.C."/>
        </authorList>
    </citation>
    <scope>NUCLEOTIDE SEQUENCE [LARGE SCALE GENOMIC DNA]</scope>
    <source>
        <strain evidence="8 9">MCA 4198</strain>
    </source>
</reference>
<evidence type="ECO:0000256" key="3">
    <source>
        <dbReference type="ARBA" id="ARBA00022989"/>
    </source>
</evidence>
<feature type="coiled-coil region" evidence="5">
    <location>
        <begin position="600"/>
        <end position="685"/>
    </location>
</feature>
<feature type="compositionally biased region" description="Polar residues" evidence="6">
    <location>
        <begin position="143"/>
        <end position="157"/>
    </location>
</feature>
<keyword evidence="3" id="KW-1133">Transmembrane helix</keyword>
<feature type="compositionally biased region" description="Low complexity" evidence="6">
    <location>
        <begin position="451"/>
        <end position="462"/>
    </location>
</feature>
<feature type="compositionally biased region" description="Polar residues" evidence="6">
    <location>
        <begin position="110"/>
        <end position="126"/>
    </location>
</feature>
<dbReference type="PANTHER" id="PTHR12911">
    <property type="entry name" value="SAD1/UNC-84-LIKE PROTEIN-RELATED"/>
    <property type="match status" value="1"/>
</dbReference>
<dbReference type="InterPro" id="IPR045119">
    <property type="entry name" value="SUN1-5"/>
</dbReference>
<feature type="region of interest" description="Disordered" evidence="6">
    <location>
        <begin position="193"/>
        <end position="240"/>
    </location>
</feature>
<dbReference type="GeneID" id="37043617"/>
<dbReference type="GO" id="GO:0043495">
    <property type="term" value="F:protein-membrane adaptor activity"/>
    <property type="evidence" value="ECO:0007669"/>
    <property type="project" value="TreeGrafter"/>
</dbReference>
<dbReference type="RefSeq" id="XP_025377645.1">
    <property type="nucleotide sequence ID" value="XM_025521701.1"/>
</dbReference>
<sequence length="1110" mass="120482">MPPKRKTTTENEEESDELLRKQARTGDRDARQASTSSFGDGATSSQTSPDLSTSSPSGATRKPRRQASTREPVQSFAYGAQEDPNQKRKSIGNTSANGGLRGSSSSNNNIVDTASNKSAAQTQTQDAKTRYTNLRERQRQRSRTPTTNHLPLSTSAESPRRSKRLSETGSQDGVGLNASDAALALRQTIETIEEDQAVEEPRSAAAPPAASRSRSNFSPGAARSHASGSGSGNGGVGVNRGSGLGHLSSFYLSRPESVLPDDIANPQDNARMLAPSLLRGAQKPSHDPMSPPDGMDMTSFRSSEMGDSRSNDYEEDSAIARQFDEQMSPPMPSSSRGWLGSLVGSREEGRNGSRHGPGQRRGRISDENKAYRPPAQDEESDDNDSDLSAEGRKHGHRRKKENLKMGARGGRDDNEIWKSKKRKGRTSKTSQQDGEGGGEEEDVGAEDETLDVPTDPDTTTETAINKRPASNARKSRASPTKKKPKYDDHQPDDGKDEAQRSTLSRYLWGIIGAVLTAFIVGALVHRDSALSGSRTFDFSGAAPGTAAEYGQRLVDVEKRLASSFSGLDKKIAGISKTTSARIEELASEGRVFATSLQKLERTMEASKSGLEARIQRAEQDVHRSEKERQTLRDALSSIEQQVHDGDTAGDAKVLEKRLSALQDRMDRNEAKISQMKEAMDKTTKLADKAHEGLASLEKILPSQIAVRTDSKTGQPVLDASLLVALKKVFAEKGSEPKAPSGDTASTATPRWDAFIAENRENLQALMIETLDDGIDSRTQSGVILDREKFTQLLGRELKSAKRALEEKFNENFSTMQSNIEANLKNSSPRSAGRATGKQTIKTSTNSPTWAYDYLSSALGEHDDITAADAVIALIQAALDKYSADRTGKPDFALATAGGRIIPSLTSPTFADVRARAPSYISTWFGARGNSPSPIVHRVPHLAIHHDTSQGMCWPFAGEEGQLGIGLSRKIIVTDVTLDHLPLENAYGEDRSAPRDVTVWGLVERKDDLLKLKAYRANKFAMPSQAEQALEEGGMDEPAPAPPAPNHLLLASFTYDLSKGASAVQTFPASTEAQQMQIPIQIVKVHFTSNHGNRQFTCVYRVRIHGEEWIA</sequence>
<dbReference type="InterPro" id="IPR012919">
    <property type="entry name" value="SUN_dom"/>
</dbReference>
<keyword evidence="5" id="KW-0175">Coiled coil</keyword>
<feature type="compositionally biased region" description="Low complexity" evidence="6">
    <location>
        <begin position="203"/>
        <end position="228"/>
    </location>
</feature>
<feature type="compositionally biased region" description="Acidic residues" evidence="6">
    <location>
        <begin position="376"/>
        <end position="387"/>
    </location>
</feature>
<dbReference type="PANTHER" id="PTHR12911:SF8">
    <property type="entry name" value="KLAROID PROTEIN-RELATED"/>
    <property type="match status" value="1"/>
</dbReference>
<dbReference type="Proteomes" id="UP000245768">
    <property type="component" value="Unassembled WGS sequence"/>
</dbReference>
<feature type="region of interest" description="Disordered" evidence="6">
    <location>
        <begin position="1"/>
        <end position="177"/>
    </location>
</feature>
<evidence type="ECO:0000256" key="2">
    <source>
        <dbReference type="ARBA" id="ARBA00022692"/>
    </source>
</evidence>
<feature type="compositionally biased region" description="Acidic residues" evidence="6">
    <location>
        <begin position="436"/>
        <end position="450"/>
    </location>
</feature>
<dbReference type="STRING" id="215250.A0A316YM44"/>
<keyword evidence="2" id="KW-0812">Transmembrane</keyword>
<evidence type="ECO:0000256" key="1">
    <source>
        <dbReference type="ARBA" id="ARBA00004370"/>
    </source>
</evidence>
<feature type="compositionally biased region" description="Gly residues" evidence="6">
    <location>
        <begin position="229"/>
        <end position="240"/>
    </location>
</feature>
<name>A0A316YM44_9BASI</name>
<feature type="domain" description="SUN" evidence="7">
    <location>
        <begin position="897"/>
        <end position="1108"/>
    </location>
</feature>
<dbReference type="Pfam" id="PF07738">
    <property type="entry name" value="Sad1_UNC"/>
    <property type="match status" value="2"/>
</dbReference>
<dbReference type="EMBL" id="KZ819636">
    <property type="protein sequence ID" value="PWN90447.1"/>
    <property type="molecule type" value="Genomic_DNA"/>
</dbReference>
<evidence type="ECO:0000259" key="7">
    <source>
        <dbReference type="PROSITE" id="PS51469"/>
    </source>
</evidence>
<feature type="compositionally biased region" description="Basic and acidic residues" evidence="6">
    <location>
        <begin position="409"/>
        <end position="418"/>
    </location>
</feature>
<feature type="compositionally biased region" description="Low complexity" evidence="6">
    <location>
        <begin position="43"/>
        <end position="57"/>
    </location>
</feature>
<protein>
    <recommendedName>
        <fullName evidence="7">SUN domain-containing protein</fullName>
    </recommendedName>
</protein>
<dbReference type="InParanoid" id="A0A316YM44"/>
<feature type="compositionally biased region" description="Basic residues" evidence="6">
    <location>
        <begin position="473"/>
        <end position="484"/>
    </location>
</feature>
<evidence type="ECO:0000256" key="6">
    <source>
        <dbReference type="SAM" id="MobiDB-lite"/>
    </source>
</evidence>
<feature type="region of interest" description="Disordered" evidence="6">
    <location>
        <begin position="261"/>
        <end position="498"/>
    </location>
</feature>
<dbReference type="AlphaFoldDB" id="A0A316YM44"/>
<evidence type="ECO:0000256" key="5">
    <source>
        <dbReference type="SAM" id="Coils"/>
    </source>
</evidence>
<feature type="compositionally biased region" description="Basic and acidic residues" evidence="6">
    <location>
        <begin position="485"/>
        <end position="498"/>
    </location>
</feature>
<comment type="subcellular location">
    <subcellularLocation>
        <location evidence="1">Membrane</location>
    </subcellularLocation>
</comment>
<feature type="compositionally biased region" description="Basic and acidic residues" evidence="6">
    <location>
        <begin position="127"/>
        <end position="139"/>
    </location>
</feature>
<dbReference type="PROSITE" id="PS51469">
    <property type="entry name" value="SUN"/>
    <property type="match status" value="1"/>
</dbReference>
<evidence type="ECO:0000256" key="4">
    <source>
        <dbReference type="ARBA" id="ARBA00023136"/>
    </source>
</evidence>
<evidence type="ECO:0000313" key="9">
    <source>
        <dbReference type="Proteomes" id="UP000245768"/>
    </source>
</evidence>
<feature type="compositionally biased region" description="Basic and acidic residues" evidence="6">
    <location>
        <begin position="17"/>
        <end position="31"/>
    </location>
</feature>
<accession>A0A316YM44</accession>
<organism evidence="8 9">
    <name type="scientific">Acaromyces ingoldii</name>
    <dbReference type="NCBI Taxonomy" id="215250"/>
    <lineage>
        <taxon>Eukaryota</taxon>
        <taxon>Fungi</taxon>
        <taxon>Dikarya</taxon>
        <taxon>Basidiomycota</taxon>
        <taxon>Ustilaginomycotina</taxon>
        <taxon>Exobasidiomycetes</taxon>
        <taxon>Exobasidiales</taxon>
        <taxon>Cryptobasidiaceae</taxon>
        <taxon>Acaromyces</taxon>
    </lineage>
</organism>
<proteinExistence type="predicted"/>
<dbReference type="Gene3D" id="2.60.120.260">
    <property type="entry name" value="Galactose-binding domain-like"/>
    <property type="match status" value="1"/>
</dbReference>
<dbReference type="OrthoDB" id="342281at2759"/>
<gene>
    <name evidence="8" type="ORF">FA10DRAFT_266925</name>
</gene>
<keyword evidence="9" id="KW-1185">Reference proteome</keyword>
<dbReference type="GO" id="GO:0034993">
    <property type="term" value="C:meiotic nuclear membrane microtubule tethering complex"/>
    <property type="evidence" value="ECO:0007669"/>
    <property type="project" value="TreeGrafter"/>
</dbReference>
<dbReference type="SUPFAM" id="SSF57997">
    <property type="entry name" value="Tropomyosin"/>
    <property type="match status" value="1"/>
</dbReference>